<keyword evidence="2" id="KW-1185">Reference proteome</keyword>
<reference evidence="1 2" key="1">
    <citation type="submission" date="2015-03" db="EMBL/GenBank/DDBJ databases">
        <title>Draft genome sequence of Luteibacter yeojuensis strain SU11.</title>
        <authorList>
            <person name="Sulaiman J."/>
            <person name="Priya K."/>
            <person name="Chan K.-G."/>
        </authorList>
    </citation>
    <scope>NUCLEOTIDE SEQUENCE [LARGE SCALE GENOMIC DNA]</scope>
    <source>
        <strain evidence="1 2">SU11</strain>
    </source>
</reference>
<dbReference type="AlphaFoldDB" id="A0A0F3K6B1"/>
<comment type="caution">
    <text evidence="1">The sequence shown here is derived from an EMBL/GenBank/DDBJ whole genome shotgun (WGS) entry which is preliminary data.</text>
</comment>
<accession>A0A0F3K6B1</accession>
<organism evidence="1 2">
    <name type="scientific">Luteibacter yeojuensis</name>
    <dbReference type="NCBI Taxonomy" id="345309"/>
    <lineage>
        <taxon>Bacteria</taxon>
        <taxon>Pseudomonadati</taxon>
        <taxon>Pseudomonadota</taxon>
        <taxon>Gammaproteobacteria</taxon>
        <taxon>Lysobacterales</taxon>
        <taxon>Rhodanobacteraceae</taxon>
        <taxon>Luteibacter</taxon>
    </lineage>
</organism>
<sequence length="84" mass="10028">MQAPRIRFKSLFLNGVIIQYDKRHRWNFGCVVHQHDAYVTSVNAQRLPFFECDIWPHRAQVAFVAAKEMQACRDFLPWETTFIE</sequence>
<proteinExistence type="predicted"/>
<evidence type="ECO:0000313" key="1">
    <source>
        <dbReference type="EMBL" id="KJV26537.1"/>
    </source>
</evidence>
<dbReference type="Proteomes" id="UP000033651">
    <property type="component" value="Unassembled WGS sequence"/>
</dbReference>
<evidence type="ECO:0000313" key="2">
    <source>
        <dbReference type="Proteomes" id="UP000033651"/>
    </source>
</evidence>
<dbReference type="EMBL" id="JZRB01000055">
    <property type="protein sequence ID" value="KJV26537.1"/>
    <property type="molecule type" value="Genomic_DNA"/>
</dbReference>
<gene>
    <name evidence="1" type="ORF">VI08_18395</name>
</gene>
<name>A0A0F3K6B1_9GAMM</name>
<protein>
    <submittedName>
        <fullName evidence="1">Uncharacterized protein</fullName>
    </submittedName>
</protein>